<feature type="domain" description="PRC-barrel" evidence="1">
    <location>
        <begin position="31"/>
        <end position="74"/>
    </location>
</feature>
<sequence>MFHLATERGRREERAEATRTCAGFAALDPLGRKIGEVEQLFSDAYGEPRHLKVKIGGFFAARSVLIPLRRVAIDREKRTLALQ</sequence>
<protein>
    <recommendedName>
        <fullName evidence="1">PRC-barrel domain-containing protein</fullName>
    </recommendedName>
</protein>
<dbReference type="SUPFAM" id="SSF50346">
    <property type="entry name" value="PRC-barrel domain"/>
    <property type="match status" value="1"/>
</dbReference>
<organism evidence="2 3">
    <name type="scientific">Rubrobacter marinus</name>
    <dbReference type="NCBI Taxonomy" id="2653852"/>
    <lineage>
        <taxon>Bacteria</taxon>
        <taxon>Bacillati</taxon>
        <taxon>Actinomycetota</taxon>
        <taxon>Rubrobacteria</taxon>
        <taxon>Rubrobacterales</taxon>
        <taxon>Rubrobacteraceae</taxon>
        <taxon>Rubrobacter</taxon>
    </lineage>
</organism>
<dbReference type="Gene3D" id="2.30.30.240">
    <property type="entry name" value="PRC-barrel domain"/>
    <property type="match status" value="1"/>
</dbReference>
<dbReference type="Proteomes" id="UP000502706">
    <property type="component" value="Chromosome"/>
</dbReference>
<evidence type="ECO:0000259" key="1">
    <source>
        <dbReference type="Pfam" id="PF05239"/>
    </source>
</evidence>
<dbReference type="InterPro" id="IPR027275">
    <property type="entry name" value="PRC-brl_dom"/>
</dbReference>
<name>A0A6G8PTH6_9ACTN</name>
<dbReference type="EMBL" id="CP045121">
    <property type="protein sequence ID" value="QIN77799.1"/>
    <property type="molecule type" value="Genomic_DNA"/>
</dbReference>
<gene>
    <name evidence="2" type="ORF">GBA65_03895</name>
</gene>
<proteinExistence type="predicted"/>
<evidence type="ECO:0000313" key="3">
    <source>
        <dbReference type="Proteomes" id="UP000502706"/>
    </source>
</evidence>
<dbReference type="KEGG" id="rmar:GBA65_03895"/>
<keyword evidence="3" id="KW-1185">Reference proteome</keyword>
<accession>A0A6G8PTH6</accession>
<dbReference type="Pfam" id="PF05239">
    <property type="entry name" value="PRC"/>
    <property type="match status" value="1"/>
</dbReference>
<dbReference type="AlphaFoldDB" id="A0A6G8PTH6"/>
<evidence type="ECO:0000313" key="2">
    <source>
        <dbReference type="EMBL" id="QIN77799.1"/>
    </source>
</evidence>
<dbReference type="RefSeq" id="WP_166395478.1">
    <property type="nucleotide sequence ID" value="NZ_CP045121.1"/>
</dbReference>
<reference evidence="2 3" key="1">
    <citation type="submission" date="2019-10" db="EMBL/GenBank/DDBJ databases">
        <title>Rubrobacter sp nov SCSIO 52915 isolated from a deep-sea sediment in the South China Sea.</title>
        <authorList>
            <person name="Chen R.W."/>
        </authorList>
    </citation>
    <scope>NUCLEOTIDE SEQUENCE [LARGE SCALE GENOMIC DNA]</scope>
    <source>
        <strain evidence="2 3">SCSIO 52915</strain>
    </source>
</reference>
<dbReference type="InterPro" id="IPR011033">
    <property type="entry name" value="PRC_barrel-like_sf"/>
</dbReference>